<dbReference type="Pfam" id="PF00498">
    <property type="entry name" value="FHA"/>
    <property type="match status" value="1"/>
</dbReference>
<dbReference type="PROSITE" id="PS50174">
    <property type="entry name" value="G_PATCH"/>
    <property type="match status" value="1"/>
</dbReference>
<feature type="domain" description="FHA" evidence="3">
    <location>
        <begin position="377"/>
        <end position="429"/>
    </location>
</feature>
<feature type="compositionally biased region" description="Basic and acidic residues" evidence="2">
    <location>
        <begin position="169"/>
        <end position="183"/>
    </location>
</feature>
<proteinExistence type="predicted"/>
<feature type="compositionally biased region" description="Basic and acidic residues" evidence="2">
    <location>
        <begin position="217"/>
        <end position="234"/>
    </location>
</feature>
<sequence length="672" mass="76112">MEFDVFEKLSELETEIHILKKELEEKDAFIQNLMDKNTDLERRLLSGGLQNSTNEDTVKATVPDGLSTSEPKAYGTAIASMLKETSDAVVRSTGYTFDERTGLYYDHKSGYYYDPENQLFYEPKSGAYYKYNSETGEYTNYTASEDDSMNTKFKEFSHPVYAHLLKKIQEQHHREKKKDDCSCHSRTMSRHSRSTSSEVGHRRRRQSRSYSGSRFGRSYDKHRHESPCHYDRSVHGHSRSRRKSHKHRSGSSCSGGSCYVRKKHRKRKHSHRHRYRSSSTTGSVCSYKSRSSVRRRKHKSKRKRKSRSCRSHTSCRHTLHECKERSISPKEMVTSFSGNPVVYPPCVRLMVLASQSVQSGQLYIITSQEAKCGWGCIGRCSALCPIVNFPNDPEISEIHCEVTYDADSCRYTLVNKCPDFGTSINGVTLKKNKSTILCHGDVVRLGSTRLLVHIHNGNETCGQCDPEEIKAALAAIVDVNETRECENPNDNQSEHNESATLSTHSIKDIERRVKLNEIKKKYGLKFPRMRTQIKTDNEQYIDRAAQRRAIEANLKAAGYPLPPPPGVIRQQHVVNKCPLIARPTPASVYKPIGDENKGAQMLTKMGWTPGQGLGKSKIGIAEPITVNLRVNPQAGLGSSHSKANVVPIDSTPKELSQAYIRAKTKERFDSIP</sequence>
<feature type="compositionally biased region" description="Basic residues" evidence="2">
    <location>
        <begin position="260"/>
        <end position="276"/>
    </location>
</feature>
<reference evidence="6" key="1">
    <citation type="submission" date="2022-06" db="EMBL/GenBank/DDBJ databases">
        <authorList>
            <person name="Berger JAMES D."/>
            <person name="Berger JAMES D."/>
        </authorList>
    </citation>
    <scope>NUCLEOTIDE SEQUENCE [LARGE SCALE GENOMIC DNA]</scope>
</reference>
<reference evidence="7" key="2">
    <citation type="submission" date="2023-11" db="UniProtKB">
        <authorList>
            <consortium name="WormBaseParasite"/>
        </authorList>
    </citation>
    <scope>IDENTIFICATION</scope>
</reference>
<dbReference type="PROSITE" id="PS50006">
    <property type="entry name" value="FHA_DOMAIN"/>
    <property type="match status" value="1"/>
</dbReference>
<dbReference type="InterPro" id="IPR008984">
    <property type="entry name" value="SMAD_FHA_dom_sf"/>
</dbReference>
<evidence type="ECO:0000259" key="4">
    <source>
        <dbReference type="PROSITE" id="PS50174"/>
    </source>
</evidence>
<feature type="domain" description="G-patch" evidence="4">
    <location>
        <begin position="594"/>
        <end position="641"/>
    </location>
</feature>
<keyword evidence="6" id="KW-1185">Reference proteome</keyword>
<dbReference type="Pfam" id="PF01585">
    <property type="entry name" value="G-patch"/>
    <property type="match status" value="1"/>
</dbReference>
<dbReference type="SUPFAM" id="SSF49879">
    <property type="entry name" value="SMAD/FHA domain"/>
    <property type="match status" value="1"/>
</dbReference>
<dbReference type="PANTHER" id="PTHR23106:SF24">
    <property type="entry name" value="ANGIOGENIC FACTOR WITH G PATCH AND FHA DOMAINS 1"/>
    <property type="match status" value="1"/>
</dbReference>
<feature type="domain" description="4Fe-4S ferredoxin-type" evidence="5">
    <location>
        <begin position="363"/>
        <end position="394"/>
    </location>
</feature>
<evidence type="ECO:0000259" key="3">
    <source>
        <dbReference type="PROSITE" id="PS50006"/>
    </source>
</evidence>
<dbReference type="InterPro" id="IPR035624">
    <property type="entry name" value="AGGF1_OCRE"/>
</dbReference>
<evidence type="ECO:0000313" key="7">
    <source>
        <dbReference type="WBParaSite" id="TREG1_82790.1"/>
    </source>
</evidence>
<feature type="compositionally biased region" description="Low complexity" evidence="2">
    <location>
        <begin position="277"/>
        <end position="290"/>
    </location>
</feature>
<dbReference type="CDD" id="cd16164">
    <property type="entry name" value="OCRE_VG5Q"/>
    <property type="match status" value="1"/>
</dbReference>
<dbReference type="InterPro" id="IPR041591">
    <property type="entry name" value="OCRE"/>
</dbReference>
<dbReference type="Proteomes" id="UP000050795">
    <property type="component" value="Unassembled WGS sequence"/>
</dbReference>
<dbReference type="SMART" id="SM00443">
    <property type="entry name" value="G_patch"/>
    <property type="match status" value="1"/>
</dbReference>
<dbReference type="GO" id="GO:0003676">
    <property type="term" value="F:nucleic acid binding"/>
    <property type="evidence" value="ECO:0007669"/>
    <property type="project" value="InterPro"/>
</dbReference>
<feature type="compositionally biased region" description="Basic residues" evidence="2">
    <location>
        <begin position="291"/>
        <end position="311"/>
    </location>
</feature>
<dbReference type="PANTHER" id="PTHR23106">
    <property type="entry name" value="ANGIOGENIC FACTOR WITH G PATCH AND FHA DOMAINS 1"/>
    <property type="match status" value="1"/>
</dbReference>
<dbReference type="PROSITE" id="PS51379">
    <property type="entry name" value="4FE4S_FER_2"/>
    <property type="match status" value="1"/>
</dbReference>
<dbReference type="InterPro" id="IPR017896">
    <property type="entry name" value="4Fe4S_Fe-S-bd"/>
</dbReference>
<keyword evidence="1" id="KW-0175">Coiled coil</keyword>
<protein>
    <recommendedName>
        <fullName evidence="8">G-patch domain-containing protein</fullName>
    </recommendedName>
</protein>
<dbReference type="WBParaSite" id="TREG1_82790.1">
    <property type="protein sequence ID" value="TREG1_82790.1"/>
    <property type="gene ID" value="TREG1_82790"/>
</dbReference>
<organism evidence="6 7">
    <name type="scientific">Trichobilharzia regenti</name>
    <name type="common">Nasal bird schistosome</name>
    <dbReference type="NCBI Taxonomy" id="157069"/>
    <lineage>
        <taxon>Eukaryota</taxon>
        <taxon>Metazoa</taxon>
        <taxon>Spiralia</taxon>
        <taxon>Lophotrochozoa</taxon>
        <taxon>Platyhelminthes</taxon>
        <taxon>Trematoda</taxon>
        <taxon>Digenea</taxon>
        <taxon>Strigeidida</taxon>
        <taxon>Schistosomatoidea</taxon>
        <taxon>Schistosomatidae</taxon>
        <taxon>Trichobilharzia</taxon>
    </lineage>
</organism>
<feature type="region of interest" description="Disordered" evidence="2">
    <location>
        <begin position="169"/>
        <end position="311"/>
    </location>
</feature>
<feature type="compositionally biased region" description="Basic residues" evidence="2">
    <location>
        <begin position="235"/>
        <end position="249"/>
    </location>
</feature>
<evidence type="ECO:0000313" key="6">
    <source>
        <dbReference type="Proteomes" id="UP000050795"/>
    </source>
</evidence>
<dbReference type="Pfam" id="PF17780">
    <property type="entry name" value="OCRE"/>
    <property type="match status" value="1"/>
</dbReference>
<feature type="coiled-coil region" evidence="1">
    <location>
        <begin position="9"/>
        <end position="43"/>
    </location>
</feature>
<dbReference type="AlphaFoldDB" id="A0AA85KH97"/>
<dbReference type="InterPro" id="IPR000467">
    <property type="entry name" value="G_patch_dom"/>
</dbReference>
<evidence type="ECO:0000256" key="1">
    <source>
        <dbReference type="SAM" id="Coils"/>
    </source>
</evidence>
<dbReference type="InterPro" id="IPR000253">
    <property type="entry name" value="FHA_dom"/>
</dbReference>
<feature type="compositionally biased region" description="Basic and acidic residues" evidence="2">
    <location>
        <begin position="484"/>
        <end position="497"/>
    </location>
</feature>
<name>A0AA85KH97_TRIRE</name>
<feature type="region of interest" description="Disordered" evidence="2">
    <location>
        <begin position="484"/>
        <end position="503"/>
    </location>
</feature>
<evidence type="ECO:0000256" key="2">
    <source>
        <dbReference type="SAM" id="MobiDB-lite"/>
    </source>
</evidence>
<dbReference type="InterPro" id="IPR053027">
    <property type="entry name" value="AGGF1"/>
</dbReference>
<evidence type="ECO:0000259" key="5">
    <source>
        <dbReference type="PROSITE" id="PS51379"/>
    </source>
</evidence>
<accession>A0AA85KH97</accession>
<dbReference type="Gene3D" id="2.60.200.20">
    <property type="match status" value="1"/>
</dbReference>
<evidence type="ECO:0008006" key="8">
    <source>
        <dbReference type="Google" id="ProtNLM"/>
    </source>
</evidence>